<sequence>MVKIVVIIVISYYCFPPLLTLSVPPLPSGLSVCSVFSLPLSSPPSSLPVVFLFIWSPFSFFPFFSNLLKSVSQVSPGAELRTPGLFNTPPSSGAPLPLCNLGLHYRFLPLLSFLPSHFVRTHSRLFILSFCRLLSLLFAAI</sequence>
<evidence type="ECO:0000313" key="1">
    <source>
        <dbReference type="EMBL" id="RAH70661.1"/>
    </source>
</evidence>
<evidence type="ECO:0000313" key="2">
    <source>
        <dbReference type="Proteomes" id="UP000249661"/>
    </source>
</evidence>
<dbReference type="Proteomes" id="UP000249661">
    <property type="component" value="Unassembled WGS sequence"/>
</dbReference>
<gene>
    <name evidence="1" type="ORF">BO66DRAFT_77802</name>
</gene>
<keyword evidence="2" id="KW-1185">Reference proteome</keyword>
<reference evidence="1" key="1">
    <citation type="submission" date="2018-02" db="EMBL/GenBank/DDBJ databases">
        <title>The genomes of Aspergillus section Nigri reveals drivers in fungal speciation.</title>
        <authorList>
            <consortium name="DOE Joint Genome Institute"/>
            <person name="Vesth T.C."/>
            <person name="Nybo J."/>
            <person name="Theobald S."/>
            <person name="Brandl J."/>
            <person name="Frisvad J.C."/>
            <person name="Nielsen K.F."/>
            <person name="Lyhne E.K."/>
            <person name="Kogle M.E."/>
            <person name="Kuo A."/>
            <person name="Riley R."/>
            <person name="Clum A."/>
            <person name="Nolan M."/>
            <person name="Lipzen A."/>
            <person name="Salamov A."/>
            <person name="Henrissat B."/>
            <person name="Wiebenga A."/>
            <person name="De vries R.P."/>
            <person name="Grigoriev I.V."/>
            <person name="Mortensen U.H."/>
            <person name="Andersen M.R."/>
            <person name="Baker S.E."/>
        </authorList>
    </citation>
    <scope>NUCLEOTIDE SEQUENCE</scope>
    <source>
        <strain evidence="1">CBS 121060</strain>
    </source>
</reference>
<organism evidence="1 2">
    <name type="scientific">Aspergillus aculeatinus CBS 121060</name>
    <dbReference type="NCBI Taxonomy" id="1448322"/>
    <lineage>
        <taxon>Eukaryota</taxon>
        <taxon>Fungi</taxon>
        <taxon>Dikarya</taxon>
        <taxon>Ascomycota</taxon>
        <taxon>Pezizomycotina</taxon>
        <taxon>Eurotiomycetes</taxon>
        <taxon>Eurotiomycetidae</taxon>
        <taxon>Eurotiales</taxon>
        <taxon>Aspergillaceae</taxon>
        <taxon>Aspergillus</taxon>
        <taxon>Aspergillus subgen. Circumdati</taxon>
    </lineage>
</organism>
<name>A0ACD1HAN6_9EURO</name>
<dbReference type="EMBL" id="KZ824953">
    <property type="protein sequence ID" value="RAH70661.1"/>
    <property type="molecule type" value="Genomic_DNA"/>
</dbReference>
<proteinExistence type="predicted"/>
<accession>A0ACD1HAN6</accession>
<protein>
    <submittedName>
        <fullName evidence="1">Uncharacterized protein</fullName>
    </submittedName>
</protein>